<feature type="chain" id="PRO_5014928544" description="Sulfatase-modifying factor enzyme-like domain-containing protein" evidence="1">
    <location>
        <begin position="26"/>
        <end position="432"/>
    </location>
</feature>
<evidence type="ECO:0000256" key="1">
    <source>
        <dbReference type="SAM" id="SignalP"/>
    </source>
</evidence>
<name>A0A2M7SAD2_9BACT</name>
<dbReference type="InterPro" id="IPR005532">
    <property type="entry name" value="SUMF_dom"/>
</dbReference>
<gene>
    <name evidence="3" type="ORF">COY52_06940</name>
</gene>
<feature type="domain" description="Sulfatase-modifying factor enzyme-like" evidence="2">
    <location>
        <begin position="187"/>
        <end position="428"/>
    </location>
</feature>
<feature type="signal peptide" evidence="1">
    <location>
        <begin position="1"/>
        <end position="25"/>
    </location>
</feature>
<organism evidence="3 4">
    <name type="scientific">Candidatus Desantisbacteria bacterium CG_4_10_14_0_8_um_filter_48_22</name>
    <dbReference type="NCBI Taxonomy" id="1974543"/>
    <lineage>
        <taxon>Bacteria</taxon>
        <taxon>Candidatus Desantisiibacteriota</taxon>
    </lineage>
</organism>
<dbReference type="Gene3D" id="3.90.1580.10">
    <property type="entry name" value="paralog of FGE (formylglycine-generating enzyme)"/>
    <property type="match status" value="1"/>
</dbReference>
<dbReference type="GO" id="GO:0030288">
    <property type="term" value="C:outer membrane-bounded periplasmic space"/>
    <property type="evidence" value="ECO:0007669"/>
    <property type="project" value="InterPro"/>
</dbReference>
<accession>A0A2M7SAD2</accession>
<dbReference type="SUPFAM" id="SSF56436">
    <property type="entry name" value="C-type lectin-like"/>
    <property type="match status" value="1"/>
</dbReference>
<dbReference type="InterPro" id="IPR016187">
    <property type="entry name" value="CTDL_fold"/>
</dbReference>
<evidence type="ECO:0000313" key="4">
    <source>
        <dbReference type="Proteomes" id="UP000229307"/>
    </source>
</evidence>
<keyword evidence="1" id="KW-0732">Signal</keyword>
<dbReference type="Pfam" id="PF03781">
    <property type="entry name" value="FGE-sulfatase"/>
    <property type="match status" value="1"/>
</dbReference>
<protein>
    <recommendedName>
        <fullName evidence="2">Sulfatase-modifying factor enzyme-like domain-containing protein</fullName>
    </recommendedName>
</protein>
<dbReference type="InterPro" id="IPR005534">
    <property type="entry name" value="Curli_assmbl/transp-comp_CsgG"/>
</dbReference>
<dbReference type="PANTHER" id="PTHR23150:SF19">
    <property type="entry name" value="FORMYLGLYCINE-GENERATING ENZYME"/>
    <property type="match status" value="1"/>
</dbReference>
<dbReference type="Proteomes" id="UP000229307">
    <property type="component" value="Unassembled WGS sequence"/>
</dbReference>
<dbReference type="Gene3D" id="3.40.50.10610">
    <property type="entry name" value="ABC-type transport auxiliary lipoprotein component"/>
    <property type="match status" value="1"/>
</dbReference>
<dbReference type="AlphaFoldDB" id="A0A2M7SAD2"/>
<proteinExistence type="predicted"/>
<dbReference type="PANTHER" id="PTHR23150">
    <property type="entry name" value="SULFATASE MODIFYING FACTOR 1, 2"/>
    <property type="match status" value="1"/>
</dbReference>
<dbReference type="Pfam" id="PF03783">
    <property type="entry name" value="CsgG"/>
    <property type="match status" value="1"/>
</dbReference>
<dbReference type="InterPro" id="IPR042095">
    <property type="entry name" value="SUMF_sf"/>
</dbReference>
<reference evidence="4" key="1">
    <citation type="submission" date="2017-09" db="EMBL/GenBank/DDBJ databases">
        <title>Depth-based differentiation of microbial function through sediment-hosted aquifers and enrichment of novel symbionts in the deep terrestrial subsurface.</title>
        <authorList>
            <person name="Probst A.J."/>
            <person name="Ladd B."/>
            <person name="Jarett J.K."/>
            <person name="Geller-Mcgrath D.E."/>
            <person name="Sieber C.M.K."/>
            <person name="Emerson J.B."/>
            <person name="Anantharaman K."/>
            <person name="Thomas B.C."/>
            <person name="Malmstrom R."/>
            <person name="Stieglmeier M."/>
            <person name="Klingl A."/>
            <person name="Woyke T."/>
            <person name="Ryan C.M."/>
            <person name="Banfield J.F."/>
        </authorList>
    </citation>
    <scope>NUCLEOTIDE SEQUENCE [LARGE SCALE GENOMIC DNA]</scope>
</reference>
<evidence type="ECO:0000259" key="2">
    <source>
        <dbReference type="Pfam" id="PF03781"/>
    </source>
</evidence>
<dbReference type="GO" id="GO:0120147">
    <property type="term" value="F:formylglycine-generating oxidase activity"/>
    <property type="evidence" value="ECO:0007669"/>
    <property type="project" value="TreeGrafter"/>
</dbReference>
<sequence length="432" mass="48522">MKKLVFLSFVSSTFIFQLLTFNLSAQETKITAAVMDLEAKEGISAGVVSSITDYLRTQLVNTGKFDFVTRENMEQILKEQNFQISGCTSQECIIEAGKLMGVRKMFTGSIGKVGTTYIVNLRIINVESGKIEKAETEECAKCEQEVLLVSIRNIAYKIVGIGIRETVQPVSAQGGGVKETTWEKDGSQMVLISAGEFLMGSPEGKGAADERPQHKVFLDDYYIDKYEVTNQQFAKFLNAWNKDTDENGQKMIYEDDWGIKKAGAGFQPANGYDKYPIFNVTWYGANQYAKWAGKRLPTEAEWEKACRAGSTITYYYGDEKNGLKEYAWYIGNSDHKTHPVGQKKPNSWGIYDMQGNVWEWCSDRYDANYYKGSPYKNPQGPSTGSFCVLRGGSWCCGVAVPRSAFRSKCEPDFKFNILVRDFYGFRCAASAH</sequence>
<comment type="caution">
    <text evidence="3">The sequence shown here is derived from an EMBL/GenBank/DDBJ whole genome shotgun (WGS) entry which is preliminary data.</text>
</comment>
<dbReference type="InterPro" id="IPR051043">
    <property type="entry name" value="Sulfatase_Mod_Factor_Kinase"/>
</dbReference>
<evidence type="ECO:0000313" key="3">
    <source>
        <dbReference type="EMBL" id="PIZ16460.1"/>
    </source>
</evidence>
<dbReference type="EMBL" id="PFMR01000185">
    <property type="protein sequence ID" value="PIZ16460.1"/>
    <property type="molecule type" value="Genomic_DNA"/>
</dbReference>